<dbReference type="InterPro" id="IPR040015">
    <property type="entry name" value="UBL3-like"/>
</dbReference>
<feature type="region of interest" description="Disordered" evidence="1">
    <location>
        <begin position="99"/>
        <end position="172"/>
    </location>
</feature>
<dbReference type="InterPro" id="IPR029071">
    <property type="entry name" value="Ubiquitin-like_domsf"/>
</dbReference>
<dbReference type="Pfam" id="PF13881">
    <property type="entry name" value="Rad60-SLD_2"/>
    <property type="match status" value="1"/>
</dbReference>
<dbReference type="EMBL" id="NAJQ01000752">
    <property type="protein sequence ID" value="TKA65281.1"/>
    <property type="molecule type" value="Genomic_DNA"/>
</dbReference>
<dbReference type="Proteomes" id="UP000309340">
    <property type="component" value="Unassembled WGS sequence"/>
</dbReference>
<feature type="domain" description="UBL3-like ubiquitin" evidence="2">
    <location>
        <begin position="235"/>
        <end position="312"/>
    </location>
</feature>
<evidence type="ECO:0000256" key="1">
    <source>
        <dbReference type="SAM" id="MobiDB-lite"/>
    </source>
</evidence>
<keyword evidence="4" id="KW-1185">Reference proteome</keyword>
<evidence type="ECO:0000259" key="2">
    <source>
        <dbReference type="Pfam" id="PF13881"/>
    </source>
</evidence>
<dbReference type="PANTHER" id="PTHR13169">
    <property type="entry name" value="UBIQUITIN-LIKE PROTEIN 3 HCG-1 PROTEIN"/>
    <property type="match status" value="1"/>
</dbReference>
<dbReference type="PANTHER" id="PTHR13169:SF0">
    <property type="entry name" value="UBIQUITIN-LIKE PROTEIN 3"/>
    <property type="match status" value="1"/>
</dbReference>
<feature type="compositionally biased region" description="Polar residues" evidence="1">
    <location>
        <begin position="100"/>
        <end position="130"/>
    </location>
</feature>
<dbReference type="InterPro" id="IPR039540">
    <property type="entry name" value="UBL3-like_ubiquitin_dom"/>
</dbReference>
<dbReference type="Gene3D" id="3.10.20.90">
    <property type="entry name" value="Phosphatidylinositol 3-kinase Catalytic Subunit, Chain A, domain 1"/>
    <property type="match status" value="1"/>
</dbReference>
<proteinExistence type="predicted"/>
<accession>A0A4U0WQB8</accession>
<dbReference type="SUPFAM" id="SSF54236">
    <property type="entry name" value="Ubiquitin-like"/>
    <property type="match status" value="1"/>
</dbReference>
<feature type="compositionally biased region" description="Low complexity" evidence="1">
    <location>
        <begin position="131"/>
        <end position="163"/>
    </location>
</feature>
<dbReference type="OrthoDB" id="1043111at2759"/>
<feature type="region of interest" description="Disordered" evidence="1">
    <location>
        <begin position="307"/>
        <end position="330"/>
    </location>
</feature>
<gene>
    <name evidence="3" type="ORF">B0A55_09539</name>
</gene>
<organism evidence="3 4">
    <name type="scientific">Friedmanniomyces simplex</name>
    <dbReference type="NCBI Taxonomy" id="329884"/>
    <lineage>
        <taxon>Eukaryota</taxon>
        <taxon>Fungi</taxon>
        <taxon>Dikarya</taxon>
        <taxon>Ascomycota</taxon>
        <taxon>Pezizomycotina</taxon>
        <taxon>Dothideomycetes</taxon>
        <taxon>Dothideomycetidae</taxon>
        <taxon>Mycosphaerellales</taxon>
        <taxon>Teratosphaeriaceae</taxon>
        <taxon>Friedmanniomyces</taxon>
    </lineage>
</organism>
<reference evidence="3 4" key="1">
    <citation type="submission" date="2017-03" db="EMBL/GenBank/DDBJ databases">
        <title>Genomes of endolithic fungi from Antarctica.</title>
        <authorList>
            <person name="Coleine C."/>
            <person name="Masonjones S."/>
            <person name="Stajich J.E."/>
        </authorList>
    </citation>
    <scope>NUCLEOTIDE SEQUENCE [LARGE SCALE GENOMIC DNA]</scope>
    <source>
        <strain evidence="3 4">CCFEE 5184</strain>
    </source>
</reference>
<evidence type="ECO:0000313" key="3">
    <source>
        <dbReference type="EMBL" id="TKA65281.1"/>
    </source>
</evidence>
<sequence>MQSHAGTGSCNNGAVQNPCPSDEITQMIKDGSTGTAAGDGLQQTMSESKATDVSEYYKAARIYNSGSVASSGLLEDGIATHCYAADVANRLTGWVKAETGQKSVQRRSAASNGRSTGSPTNSMAQPNNSLSPASAPTTSAPAIDPQPTTSIASPSEPATAAAPSPSPLTRKQTEALGPATDADLSAPLMLTSTSAGPALNINLMLTTGAKHPYKIDEKYLTNRNTVAKSPSGDGSFDPMAITGYKLKELIWTDWRKEWEPRPASPSAIRLITMGKMVDDKKTLNEYSFGMDKTNVVHMTVKPADFGEDEETAGKHAGKGGSIRTRDGGESGAGCRCVIL</sequence>
<name>A0A4U0WQB8_9PEZI</name>
<dbReference type="STRING" id="329884.A0A4U0WQB8"/>
<protein>
    <recommendedName>
        <fullName evidence="2">UBL3-like ubiquitin domain-containing protein</fullName>
    </recommendedName>
</protein>
<evidence type="ECO:0000313" key="4">
    <source>
        <dbReference type="Proteomes" id="UP000309340"/>
    </source>
</evidence>
<comment type="caution">
    <text evidence="3">The sequence shown here is derived from an EMBL/GenBank/DDBJ whole genome shotgun (WGS) entry which is preliminary data.</text>
</comment>
<dbReference type="AlphaFoldDB" id="A0A4U0WQB8"/>